<dbReference type="Pfam" id="PF07714">
    <property type="entry name" value="PK_Tyr_Ser-Thr"/>
    <property type="match status" value="1"/>
</dbReference>
<dbReference type="FunFam" id="3.30.200.20:FF:000081">
    <property type="entry name" value="Octicosapeptide/phox/Bem1p domain kinase superfamily protein"/>
    <property type="match status" value="1"/>
</dbReference>
<keyword evidence="10" id="KW-1185">Reference proteome</keyword>
<dbReference type="PROSITE" id="PS00108">
    <property type="entry name" value="PROTEIN_KINASE_ST"/>
    <property type="match status" value="1"/>
</dbReference>
<evidence type="ECO:0000256" key="4">
    <source>
        <dbReference type="ARBA" id="ARBA00022777"/>
    </source>
</evidence>
<dbReference type="GO" id="GO:0005524">
    <property type="term" value="F:ATP binding"/>
    <property type="evidence" value="ECO:0007669"/>
    <property type="project" value="UniProtKB-UniRule"/>
</dbReference>
<evidence type="ECO:0000256" key="6">
    <source>
        <dbReference type="PROSITE-ProRule" id="PRU10141"/>
    </source>
</evidence>
<dbReference type="EMBL" id="LXQA010004713">
    <property type="protein sequence ID" value="MCH83139.1"/>
    <property type="molecule type" value="Genomic_DNA"/>
</dbReference>
<proteinExistence type="inferred from homology"/>
<organism evidence="9 10">
    <name type="scientific">Trifolium medium</name>
    <dbReference type="NCBI Taxonomy" id="97028"/>
    <lineage>
        <taxon>Eukaryota</taxon>
        <taxon>Viridiplantae</taxon>
        <taxon>Streptophyta</taxon>
        <taxon>Embryophyta</taxon>
        <taxon>Tracheophyta</taxon>
        <taxon>Spermatophyta</taxon>
        <taxon>Magnoliopsida</taxon>
        <taxon>eudicotyledons</taxon>
        <taxon>Gunneridae</taxon>
        <taxon>Pentapetalae</taxon>
        <taxon>rosids</taxon>
        <taxon>fabids</taxon>
        <taxon>Fabales</taxon>
        <taxon>Fabaceae</taxon>
        <taxon>Papilionoideae</taxon>
        <taxon>50 kb inversion clade</taxon>
        <taxon>NPAAA clade</taxon>
        <taxon>Hologalegina</taxon>
        <taxon>IRL clade</taxon>
        <taxon>Trifolieae</taxon>
        <taxon>Trifolium</taxon>
    </lineage>
</organism>
<dbReference type="InterPro" id="IPR001245">
    <property type="entry name" value="Ser-Thr/Tyr_kinase_cat_dom"/>
</dbReference>
<dbReference type="Proteomes" id="UP000265520">
    <property type="component" value="Unassembled WGS sequence"/>
</dbReference>
<reference evidence="9 10" key="1">
    <citation type="journal article" date="2018" name="Front. Plant Sci.">
        <title>Red Clover (Trifolium pratense) and Zigzag Clover (T. medium) - A Picture of Genomic Similarities and Differences.</title>
        <authorList>
            <person name="Dluhosova J."/>
            <person name="Istvanek J."/>
            <person name="Nedelnik J."/>
            <person name="Repkova J."/>
        </authorList>
    </citation>
    <scope>NUCLEOTIDE SEQUENCE [LARGE SCALE GENOMIC DNA]</scope>
    <source>
        <strain evidence="10">cv. 10/8</strain>
        <tissue evidence="9">Leaf</tissue>
    </source>
</reference>
<evidence type="ECO:0000256" key="5">
    <source>
        <dbReference type="ARBA" id="ARBA00022840"/>
    </source>
</evidence>
<dbReference type="GO" id="GO:0007165">
    <property type="term" value="P:signal transduction"/>
    <property type="evidence" value="ECO:0007669"/>
    <property type="project" value="TreeGrafter"/>
</dbReference>
<dbReference type="InterPro" id="IPR017441">
    <property type="entry name" value="Protein_kinase_ATP_BS"/>
</dbReference>
<evidence type="ECO:0000256" key="3">
    <source>
        <dbReference type="ARBA" id="ARBA00022741"/>
    </source>
</evidence>
<dbReference type="InterPro" id="IPR011009">
    <property type="entry name" value="Kinase-like_dom_sf"/>
</dbReference>
<dbReference type="GO" id="GO:0004674">
    <property type="term" value="F:protein serine/threonine kinase activity"/>
    <property type="evidence" value="ECO:0007669"/>
    <property type="project" value="UniProtKB-KW"/>
</dbReference>
<comment type="caution">
    <text evidence="9">The sequence shown here is derived from an EMBL/GenBank/DDBJ whole genome shotgun (WGS) entry which is preliminary data.</text>
</comment>
<dbReference type="PROSITE" id="PS50011">
    <property type="entry name" value="PROTEIN_KINASE_DOM"/>
    <property type="match status" value="1"/>
</dbReference>
<evidence type="ECO:0000313" key="10">
    <source>
        <dbReference type="Proteomes" id="UP000265520"/>
    </source>
</evidence>
<evidence type="ECO:0000259" key="8">
    <source>
        <dbReference type="PROSITE" id="PS50011"/>
    </source>
</evidence>
<dbReference type="Gene3D" id="3.30.200.20">
    <property type="entry name" value="Phosphorylase Kinase, domain 1"/>
    <property type="match status" value="1"/>
</dbReference>
<dbReference type="PANTHER" id="PTHR23257">
    <property type="entry name" value="SERINE-THREONINE PROTEIN KINASE"/>
    <property type="match status" value="1"/>
</dbReference>
<keyword evidence="2" id="KW-0808">Transferase</keyword>
<dbReference type="SMART" id="SM00220">
    <property type="entry name" value="S_TKc"/>
    <property type="match status" value="1"/>
</dbReference>
<keyword evidence="5 6" id="KW-0067">ATP-binding</keyword>
<sequence length="226" mass="25232">MNEDLEELKELGSGTFGTVYHGKWRGTDVAIKRIKKTCFTGRSSEQERLTVEFWREADILSKLHHPNVVAFYGVVQNGPGGTMATITEYMVDGSLRHVLLRKDRGVEWVVDDATVHPGASRMDGGEGAATFLLKLRYLDRRKRLIIAMDAAFGMEYLHSKNIVHFDLKCDNLLVNLKDPLRPICKVGDFGLSKIKRNTLVSGGVRGTLPWMAPELLNGSSSKVSEK</sequence>
<dbReference type="GO" id="GO:0005737">
    <property type="term" value="C:cytoplasm"/>
    <property type="evidence" value="ECO:0007669"/>
    <property type="project" value="TreeGrafter"/>
</dbReference>
<feature type="non-terminal residue" evidence="9">
    <location>
        <position position="226"/>
    </location>
</feature>
<keyword evidence="4 9" id="KW-0418">Kinase</keyword>
<name>A0A392M7C2_9FABA</name>
<comment type="similarity">
    <text evidence="7">Belongs to the protein kinase superfamily.</text>
</comment>
<dbReference type="PANTHER" id="PTHR23257:SF963">
    <property type="entry name" value="AT08303P"/>
    <property type="match status" value="1"/>
</dbReference>
<protein>
    <submittedName>
        <fullName evidence="9">Octicosapeptide/phox/Bem1p domain kinase superfamily protein</fullName>
    </submittedName>
</protein>
<evidence type="ECO:0000256" key="7">
    <source>
        <dbReference type="RuleBase" id="RU000304"/>
    </source>
</evidence>
<dbReference type="InterPro" id="IPR008271">
    <property type="entry name" value="Ser/Thr_kinase_AS"/>
</dbReference>
<dbReference type="SUPFAM" id="SSF56112">
    <property type="entry name" value="Protein kinase-like (PK-like)"/>
    <property type="match status" value="1"/>
</dbReference>
<dbReference type="InterPro" id="IPR000719">
    <property type="entry name" value="Prot_kinase_dom"/>
</dbReference>
<accession>A0A392M7C2</accession>
<keyword evidence="1 7" id="KW-0723">Serine/threonine-protein kinase</keyword>
<feature type="binding site" evidence="6">
    <location>
        <position position="36"/>
    </location>
    <ligand>
        <name>ATP</name>
        <dbReference type="ChEBI" id="CHEBI:30616"/>
    </ligand>
</feature>
<evidence type="ECO:0000256" key="1">
    <source>
        <dbReference type="ARBA" id="ARBA00022527"/>
    </source>
</evidence>
<keyword evidence="3 6" id="KW-0547">Nucleotide-binding</keyword>
<dbReference type="InterPro" id="IPR050167">
    <property type="entry name" value="Ser_Thr_protein_kinase"/>
</dbReference>
<dbReference type="PROSITE" id="PS00107">
    <property type="entry name" value="PROTEIN_KINASE_ATP"/>
    <property type="match status" value="1"/>
</dbReference>
<dbReference type="PIRSF" id="PIRSF000654">
    <property type="entry name" value="Integrin-linked_kinase"/>
    <property type="match status" value="1"/>
</dbReference>
<dbReference type="AlphaFoldDB" id="A0A392M7C2"/>
<gene>
    <name evidence="9" type="ORF">A2U01_0003954</name>
</gene>
<feature type="domain" description="Protein kinase" evidence="8">
    <location>
        <begin position="5"/>
        <end position="226"/>
    </location>
</feature>
<evidence type="ECO:0000313" key="9">
    <source>
        <dbReference type="EMBL" id="MCH83139.1"/>
    </source>
</evidence>
<evidence type="ECO:0000256" key="2">
    <source>
        <dbReference type="ARBA" id="ARBA00022679"/>
    </source>
</evidence>
<dbReference type="Gene3D" id="1.10.510.10">
    <property type="entry name" value="Transferase(Phosphotransferase) domain 1"/>
    <property type="match status" value="1"/>
</dbReference>